<keyword evidence="2" id="KW-1185">Reference proteome</keyword>
<organism evidence="1 2">
    <name type="scientific">Ephemerocybe angulata</name>
    <dbReference type="NCBI Taxonomy" id="980116"/>
    <lineage>
        <taxon>Eukaryota</taxon>
        <taxon>Fungi</taxon>
        <taxon>Dikarya</taxon>
        <taxon>Basidiomycota</taxon>
        <taxon>Agaricomycotina</taxon>
        <taxon>Agaricomycetes</taxon>
        <taxon>Agaricomycetidae</taxon>
        <taxon>Agaricales</taxon>
        <taxon>Agaricineae</taxon>
        <taxon>Psathyrellaceae</taxon>
        <taxon>Ephemerocybe</taxon>
    </lineage>
</organism>
<gene>
    <name evidence="1" type="ORF">DFP72DRAFT_885487</name>
</gene>
<comment type="caution">
    <text evidence="1">The sequence shown here is derived from an EMBL/GenBank/DDBJ whole genome shotgun (WGS) entry which is preliminary data.</text>
</comment>
<protein>
    <submittedName>
        <fullName evidence="1">Uncharacterized protein</fullName>
    </submittedName>
</protein>
<dbReference type="OrthoDB" id="3245731at2759"/>
<name>A0A8H6I626_9AGAR</name>
<evidence type="ECO:0000313" key="1">
    <source>
        <dbReference type="EMBL" id="KAF6759583.1"/>
    </source>
</evidence>
<dbReference type="EMBL" id="JACGCI010000015">
    <property type="protein sequence ID" value="KAF6759583.1"/>
    <property type="molecule type" value="Genomic_DNA"/>
</dbReference>
<dbReference type="Proteomes" id="UP000521943">
    <property type="component" value="Unassembled WGS sequence"/>
</dbReference>
<sequence>MPVPSRPIPNAVSFSAPTTSTTALSLTYILHNTTPSELHTRLLNAVSHKQGGASAVLALSGAAITDLLHTLSELGFNTAHARAAVSDATRRHCVRCHSAYLEKDNGVEACRVAHEEIEVQDPEKFGRMVKWVACCGVKLAEGAKMDNEWCFVGRHTTTQANVVYNASNVTECNEAKGCPGAMGGLEWGDYFEEWQEGDEPPVPIGRVLPVCYEDDDAGDWVPTQPDIQVGYAPYMAVLDEDMGSQEDQYSDFLDFEGAD</sequence>
<accession>A0A8H6I626</accession>
<evidence type="ECO:0000313" key="2">
    <source>
        <dbReference type="Proteomes" id="UP000521943"/>
    </source>
</evidence>
<reference evidence="1 2" key="1">
    <citation type="submission" date="2020-07" db="EMBL/GenBank/DDBJ databases">
        <title>Comparative genomics of pyrophilous fungi reveals a link between fire events and developmental genes.</title>
        <authorList>
            <consortium name="DOE Joint Genome Institute"/>
            <person name="Steindorff A.S."/>
            <person name="Carver A."/>
            <person name="Calhoun S."/>
            <person name="Stillman K."/>
            <person name="Liu H."/>
            <person name="Lipzen A."/>
            <person name="Pangilinan J."/>
            <person name="Labutti K."/>
            <person name="Bruns T.D."/>
            <person name="Grigoriev I.V."/>
        </authorList>
    </citation>
    <scope>NUCLEOTIDE SEQUENCE [LARGE SCALE GENOMIC DNA]</scope>
    <source>
        <strain evidence="1 2">CBS 144469</strain>
    </source>
</reference>
<proteinExistence type="predicted"/>
<dbReference type="AlphaFoldDB" id="A0A8H6I626"/>